<comment type="caution">
    <text evidence="2">The sequence shown here is derived from an EMBL/GenBank/DDBJ whole genome shotgun (WGS) entry which is preliminary data.</text>
</comment>
<feature type="chain" id="PRO_5045071870" description="Secreted protein" evidence="1">
    <location>
        <begin position="29"/>
        <end position="65"/>
    </location>
</feature>
<protein>
    <recommendedName>
        <fullName evidence="4">Secreted protein</fullName>
    </recommendedName>
</protein>
<organism evidence="2 3">
    <name type="scientific">Pandoraea capi</name>
    <dbReference type="NCBI Taxonomy" id="2508286"/>
    <lineage>
        <taxon>Bacteria</taxon>
        <taxon>Pseudomonadati</taxon>
        <taxon>Pseudomonadota</taxon>
        <taxon>Betaproteobacteria</taxon>
        <taxon>Burkholderiales</taxon>
        <taxon>Burkholderiaceae</taxon>
        <taxon>Pandoraea</taxon>
    </lineage>
</organism>
<sequence length="65" mass="6973">MKMSWMMRAGWISATSLVLLSPVAMVKAAEFTPVPRVVPAKCENPPPGCFCSDTGAPICLLPRNP</sequence>
<evidence type="ECO:0000313" key="3">
    <source>
        <dbReference type="Proteomes" id="UP000366065"/>
    </source>
</evidence>
<gene>
    <name evidence="2" type="ORF">PCA20602_02058</name>
</gene>
<accession>A0ABY6VX33</accession>
<keyword evidence="1" id="KW-0732">Signal</keyword>
<evidence type="ECO:0000313" key="2">
    <source>
        <dbReference type="EMBL" id="VVD99466.1"/>
    </source>
</evidence>
<proteinExistence type="predicted"/>
<dbReference type="Proteomes" id="UP000366065">
    <property type="component" value="Unassembled WGS sequence"/>
</dbReference>
<dbReference type="EMBL" id="CABPRV010000004">
    <property type="protein sequence ID" value="VVD99466.1"/>
    <property type="molecule type" value="Genomic_DNA"/>
</dbReference>
<reference evidence="2 3" key="1">
    <citation type="submission" date="2019-08" db="EMBL/GenBank/DDBJ databases">
        <authorList>
            <person name="Peeters C."/>
        </authorList>
    </citation>
    <scope>NUCLEOTIDE SEQUENCE [LARGE SCALE GENOMIC DNA]</scope>
    <source>
        <strain evidence="2 3">LMG 20602</strain>
    </source>
</reference>
<evidence type="ECO:0000256" key="1">
    <source>
        <dbReference type="SAM" id="SignalP"/>
    </source>
</evidence>
<evidence type="ECO:0008006" key="4">
    <source>
        <dbReference type="Google" id="ProtNLM"/>
    </source>
</evidence>
<feature type="signal peptide" evidence="1">
    <location>
        <begin position="1"/>
        <end position="28"/>
    </location>
</feature>
<keyword evidence="3" id="KW-1185">Reference proteome</keyword>
<name>A0ABY6VX33_9BURK</name>